<gene>
    <name evidence="2" type="ORF">VFH_II036760</name>
</gene>
<evidence type="ECO:0000256" key="1">
    <source>
        <dbReference type="SAM" id="Phobius"/>
    </source>
</evidence>
<dbReference type="AlphaFoldDB" id="A0AAV0ZHY2"/>
<evidence type="ECO:0000313" key="3">
    <source>
        <dbReference type="Proteomes" id="UP001157006"/>
    </source>
</evidence>
<keyword evidence="1" id="KW-0812">Transmembrane</keyword>
<dbReference type="Proteomes" id="UP001157006">
    <property type="component" value="Chromosome 2"/>
</dbReference>
<feature type="transmembrane region" description="Helical" evidence="1">
    <location>
        <begin position="40"/>
        <end position="67"/>
    </location>
</feature>
<evidence type="ECO:0000313" key="2">
    <source>
        <dbReference type="EMBL" id="CAI8596469.1"/>
    </source>
</evidence>
<name>A0AAV0ZHY2_VICFA</name>
<proteinExistence type="predicted"/>
<keyword evidence="1" id="KW-0472">Membrane</keyword>
<dbReference type="EMBL" id="OX451737">
    <property type="protein sequence ID" value="CAI8596469.1"/>
    <property type="molecule type" value="Genomic_DNA"/>
</dbReference>
<keyword evidence="3" id="KW-1185">Reference proteome</keyword>
<reference evidence="2 3" key="1">
    <citation type="submission" date="2023-01" db="EMBL/GenBank/DDBJ databases">
        <authorList>
            <person name="Kreplak J."/>
        </authorList>
    </citation>
    <scope>NUCLEOTIDE SEQUENCE [LARGE SCALE GENOMIC DNA]</scope>
</reference>
<sequence length="115" mass="13119">MKPYIYLHPFVKFNKNLRTCNKIIPQTYTHPKKLSSNLSLILKIFTINSSIIPPSLFAFVFNVFVFARETKQPPPVISVIDQTLRRRLHSSKITSVIVSSTGLLITSPLFVDSEQ</sequence>
<protein>
    <submittedName>
        <fullName evidence="2">Uncharacterized protein</fullName>
    </submittedName>
</protein>
<organism evidence="2 3">
    <name type="scientific">Vicia faba</name>
    <name type="common">Broad bean</name>
    <name type="synonym">Faba vulgaris</name>
    <dbReference type="NCBI Taxonomy" id="3906"/>
    <lineage>
        <taxon>Eukaryota</taxon>
        <taxon>Viridiplantae</taxon>
        <taxon>Streptophyta</taxon>
        <taxon>Embryophyta</taxon>
        <taxon>Tracheophyta</taxon>
        <taxon>Spermatophyta</taxon>
        <taxon>Magnoliopsida</taxon>
        <taxon>eudicotyledons</taxon>
        <taxon>Gunneridae</taxon>
        <taxon>Pentapetalae</taxon>
        <taxon>rosids</taxon>
        <taxon>fabids</taxon>
        <taxon>Fabales</taxon>
        <taxon>Fabaceae</taxon>
        <taxon>Papilionoideae</taxon>
        <taxon>50 kb inversion clade</taxon>
        <taxon>NPAAA clade</taxon>
        <taxon>Hologalegina</taxon>
        <taxon>IRL clade</taxon>
        <taxon>Fabeae</taxon>
        <taxon>Vicia</taxon>
    </lineage>
</organism>
<accession>A0AAV0ZHY2</accession>
<keyword evidence="1" id="KW-1133">Transmembrane helix</keyword>